<dbReference type="EMBL" id="JAUTIX010000007">
    <property type="protein sequence ID" value="MDP0399807.1"/>
    <property type="molecule type" value="Genomic_DNA"/>
</dbReference>
<protein>
    <submittedName>
        <fullName evidence="2">Arylamine N-acetyltransferase</fullName>
    </submittedName>
</protein>
<reference evidence="2" key="1">
    <citation type="submission" date="2023-08" db="EMBL/GenBank/DDBJ databases">
        <title>The draft genome of Tsukamurella strandjordii strain 050030.</title>
        <authorList>
            <person name="Zhao F."/>
            <person name="Feng Y."/>
            <person name="Zong Z."/>
        </authorList>
    </citation>
    <scope>NUCLEOTIDE SEQUENCE</scope>
    <source>
        <strain evidence="2">050030</strain>
    </source>
</reference>
<evidence type="ECO:0000313" key="3">
    <source>
        <dbReference type="Proteomes" id="UP001178281"/>
    </source>
</evidence>
<dbReference type="SUPFAM" id="SSF54001">
    <property type="entry name" value="Cysteine proteinases"/>
    <property type="match status" value="1"/>
</dbReference>
<dbReference type="Proteomes" id="UP001178281">
    <property type="component" value="Unassembled WGS sequence"/>
</dbReference>
<comment type="caution">
    <text evidence="2">The sequence shown here is derived from an EMBL/GenBank/DDBJ whole genome shotgun (WGS) entry which is preliminary data.</text>
</comment>
<accession>A0AA90NG41</accession>
<evidence type="ECO:0000313" key="2">
    <source>
        <dbReference type="EMBL" id="MDP0399807.1"/>
    </source>
</evidence>
<dbReference type="AlphaFoldDB" id="A0AA90NG41"/>
<name>A0AA90NG41_9ACTN</name>
<evidence type="ECO:0000256" key="1">
    <source>
        <dbReference type="ARBA" id="ARBA00006547"/>
    </source>
</evidence>
<proteinExistence type="inferred from homology"/>
<dbReference type="RefSeq" id="WP_305112337.1">
    <property type="nucleotide sequence ID" value="NZ_BAAAII010000008.1"/>
</dbReference>
<dbReference type="Gene3D" id="2.40.128.150">
    <property type="entry name" value="Cysteine proteinases"/>
    <property type="match status" value="1"/>
</dbReference>
<dbReference type="Pfam" id="PF00797">
    <property type="entry name" value="Acetyltransf_2"/>
    <property type="match status" value="1"/>
</dbReference>
<dbReference type="InterPro" id="IPR001447">
    <property type="entry name" value="Arylamine_N-AcTrfase"/>
</dbReference>
<dbReference type="Gene3D" id="3.30.2140.10">
    <property type="entry name" value="Arylamine N-acetyltransferase"/>
    <property type="match status" value="1"/>
</dbReference>
<dbReference type="PANTHER" id="PTHR11786">
    <property type="entry name" value="N-HYDROXYARYLAMINE O-ACETYLTRANSFERASE"/>
    <property type="match status" value="1"/>
</dbReference>
<keyword evidence="3" id="KW-1185">Reference proteome</keyword>
<comment type="similarity">
    <text evidence="1">Belongs to the arylamine N-acetyltransferase family.</text>
</comment>
<dbReference type="PANTHER" id="PTHR11786:SF0">
    <property type="entry name" value="ARYLAMINE N-ACETYLTRANSFERASE 4-RELATED"/>
    <property type="match status" value="1"/>
</dbReference>
<dbReference type="GO" id="GO:0016407">
    <property type="term" value="F:acetyltransferase activity"/>
    <property type="evidence" value="ECO:0007669"/>
    <property type="project" value="InterPro"/>
</dbReference>
<organism evidence="2 3">
    <name type="scientific">Tsukamurella strandjordii</name>
    <dbReference type="NCBI Taxonomy" id="147577"/>
    <lineage>
        <taxon>Bacteria</taxon>
        <taxon>Bacillati</taxon>
        <taxon>Actinomycetota</taxon>
        <taxon>Actinomycetes</taxon>
        <taxon>Mycobacteriales</taxon>
        <taxon>Tsukamurellaceae</taxon>
        <taxon>Tsukamurella</taxon>
    </lineage>
</organism>
<dbReference type="InterPro" id="IPR038765">
    <property type="entry name" value="Papain-like_cys_pep_sf"/>
</dbReference>
<sequence length="283" mass="31456">MNHDEAWGADELDLDRYLRRVGLAAPVATDPEGLARLVAAHATTLPWENIDAVRGIPGELTIDALQRRMIDGRRGYGCTGHVPLLAAVLQRHGFTFSAVAGRVLLQGDRSPSTHALLVVQVDGARWLVEVGFGAVPLAPLRLVDGLEQDAGGWTYRVRRSTRGFAEEWQLDFLDPSSGEWRPQYRFPLADRTWTDLRMTNYYVATSPFSPFRGRLMAVMNHPDRRLVLTGDSIITTRPDGFRESVPYPAADRRAILAERFAIDLPDDVAAELDRVVADRISAS</sequence>
<gene>
    <name evidence="2" type="ORF">Q7X28_17955</name>
</gene>